<sequence length="856" mass="94364">MNVVIVESPAKAKTINKYLGSDYNVLASFGHIRDLPSKDGSVQPDQDFEMTWEVDPKKSKQVSEITKAVRAADRVILATDPDREGEAISWHVLEVLRRKGVLKDKPVERVVFNAVTKQAVLDAIAHPREIDGPLVEAYLARRALDYLVGFTLSPVLWRKIPGARSAGRVQSVALRIVCDREAEIESFVPQEYWSIVAGLLSEGNGFEARLTAADGKKIDRLTVNSGDWADTLRKALEGATYRVNSVEKKPVKRHPQPPFMTSTLQQEASRKLGFSADRTMRTAQRLYEGVTVNGEAVGLITYMRTDGVEIVPEAINAARNVIRSDYGERYLPSSPRVYRTKAKNAQEAHEAIRPTDLGRRPSDVARSLDEDQARLYELIWKRTLASQMESAELERTTVDIEAAGSDGKVYGLRAVGTVQRFDGFLTLYQEGSDDDAENEDDRRLPPVREGESLDLEKITATQHFTEPPPRYTEATLIKRLEELGIGRPSTYAATLKVLQDREYVRLDKRRLLPEAKGRVVTAFLEGFFKRYVEYDFTADLEEKLDRISNGEIGWQDVLREFWRDFTAEIEATSDLKTSEVFEALNEILGPYLFPPKTDGTDPRTCPSCETGRLSIKRGKNGPFIGCSNYPDCRYTRDLTALGDGDETAVLENGVRVLGTDPESGLEVTVRTGRFGPYAQLGEAENGEKPKRASLPKGVDPASIEFEQVLAYLSLPRQVGIHPESGKPITAGIGRYGPFVLHDGTFANLDSVEEVFTVGLNRAVAAIAEKQQRGGRRGAAATIKALGDHADFGGPIEVKAGRYGPYVTNGKINATLPKGTDPESVTMDTAAELLAAKAAKGGGKKTSKRASKSAGKN</sequence>
<dbReference type="EC" id="5.6.2.1" evidence="10"/>
<dbReference type="Gene3D" id="1.10.460.10">
    <property type="entry name" value="Topoisomerase I, domain 2"/>
    <property type="match status" value="1"/>
</dbReference>
<dbReference type="InterPro" id="IPR005733">
    <property type="entry name" value="TopoI_bac-type"/>
</dbReference>
<comment type="caution">
    <text evidence="14">The sequence shown here is derived from an EMBL/GenBank/DDBJ whole genome shotgun (WGS) entry which is preliminary data.</text>
</comment>
<dbReference type="RefSeq" id="WP_340331097.1">
    <property type="nucleotide sequence ID" value="NZ_JAZHOF010000007.1"/>
</dbReference>
<dbReference type="GO" id="GO:0008270">
    <property type="term" value="F:zinc ion binding"/>
    <property type="evidence" value="ECO:0007669"/>
    <property type="project" value="UniProtKB-KW"/>
</dbReference>
<dbReference type="Gene3D" id="1.10.290.10">
    <property type="entry name" value="Topoisomerase I, domain 4"/>
    <property type="match status" value="1"/>
</dbReference>
<dbReference type="HAMAP" id="MF_00952">
    <property type="entry name" value="Topoisom_1_prok"/>
    <property type="match status" value="1"/>
</dbReference>
<dbReference type="Gene3D" id="2.70.20.10">
    <property type="entry name" value="Topoisomerase I, domain 3"/>
    <property type="match status" value="1"/>
</dbReference>
<evidence type="ECO:0000256" key="10">
    <source>
        <dbReference type="HAMAP-Rule" id="MF_00952"/>
    </source>
</evidence>
<keyword evidence="4" id="KW-0863">Zinc-finger</keyword>
<feature type="site" description="Interaction with DNA" evidence="10">
    <location>
        <position position="304"/>
    </location>
</feature>
<dbReference type="PROSITE" id="PS50880">
    <property type="entry name" value="TOPRIM"/>
    <property type="match status" value="1"/>
</dbReference>
<evidence type="ECO:0000256" key="5">
    <source>
        <dbReference type="ARBA" id="ARBA00022833"/>
    </source>
</evidence>
<dbReference type="InterPro" id="IPR013825">
    <property type="entry name" value="Topo_IA_cen_sub2"/>
</dbReference>
<feature type="domain" description="Topo IA-type catalytic" evidence="13">
    <location>
        <begin position="131"/>
        <end position="570"/>
    </location>
</feature>
<keyword evidence="3" id="KW-0479">Metal-binding</keyword>
<feature type="site" description="Interaction with DNA" evidence="10">
    <location>
        <position position="31"/>
    </location>
</feature>
<dbReference type="SUPFAM" id="SSF56712">
    <property type="entry name" value="Prokaryotic type I DNA topoisomerase"/>
    <property type="match status" value="1"/>
</dbReference>
<dbReference type="SMART" id="SM00437">
    <property type="entry name" value="TOP1Ac"/>
    <property type="match status" value="1"/>
</dbReference>
<dbReference type="Pfam" id="PF13368">
    <property type="entry name" value="Toprim_C_rpt"/>
    <property type="match status" value="3"/>
</dbReference>
<keyword evidence="8 10" id="KW-0238">DNA-binding</keyword>
<evidence type="ECO:0000256" key="9">
    <source>
        <dbReference type="ARBA" id="ARBA00023235"/>
    </source>
</evidence>
<dbReference type="InterPro" id="IPR003602">
    <property type="entry name" value="Topo_IA_DNA-bd_dom"/>
</dbReference>
<keyword evidence="5" id="KW-0862">Zinc</keyword>
<feature type="region of interest" description="Interaction with DNA" evidence="10">
    <location>
        <begin position="165"/>
        <end position="170"/>
    </location>
</feature>
<dbReference type="PRINTS" id="PR00417">
    <property type="entry name" value="PRTPISMRASEI"/>
</dbReference>
<dbReference type="AlphaFoldDB" id="A0AAW9RUJ1"/>
<dbReference type="InterPro" id="IPR023405">
    <property type="entry name" value="Topo_IA_core_domain"/>
</dbReference>
<dbReference type="NCBIfam" id="TIGR01051">
    <property type="entry name" value="topA_bact"/>
    <property type="match status" value="1"/>
</dbReference>
<evidence type="ECO:0000256" key="4">
    <source>
        <dbReference type="ARBA" id="ARBA00022771"/>
    </source>
</evidence>
<keyword evidence="7 10" id="KW-0799">Topoisomerase</keyword>
<dbReference type="CDD" id="cd03363">
    <property type="entry name" value="TOPRIM_TopoIA_TopoI"/>
    <property type="match status" value="1"/>
</dbReference>
<dbReference type="Proteomes" id="UP001378188">
    <property type="component" value="Unassembled WGS sequence"/>
</dbReference>
<feature type="site" description="Interaction with DNA" evidence="10">
    <location>
        <position position="142"/>
    </location>
</feature>
<feature type="region of interest" description="Disordered" evidence="11">
    <location>
        <begin position="342"/>
        <end position="362"/>
    </location>
</feature>
<comment type="catalytic activity">
    <reaction evidence="1 10">
        <text>ATP-independent breakage of single-stranded DNA, followed by passage and rejoining.</text>
        <dbReference type="EC" id="5.6.2.1"/>
    </reaction>
</comment>
<evidence type="ECO:0000259" key="13">
    <source>
        <dbReference type="PROSITE" id="PS52039"/>
    </source>
</evidence>
<evidence type="ECO:0000256" key="7">
    <source>
        <dbReference type="ARBA" id="ARBA00023029"/>
    </source>
</evidence>
<dbReference type="Pfam" id="PF01396">
    <property type="entry name" value="Zn_ribbon_Top1"/>
    <property type="match status" value="1"/>
</dbReference>
<dbReference type="InterPro" id="IPR034149">
    <property type="entry name" value="TOPRIM_TopoI"/>
</dbReference>
<feature type="site" description="Interaction with DNA" evidence="10">
    <location>
        <position position="157"/>
    </location>
</feature>
<comment type="caution">
    <text evidence="10">Lacks conserved residue(s) required for the propagation of feature annotation.</text>
</comment>
<dbReference type="InterPro" id="IPR013497">
    <property type="entry name" value="Topo_IA_cen"/>
</dbReference>
<evidence type="ECO:0000256" key="11">
    <source>
        <dbReference type="SAM" id="MobiDB-lite"/>
    </source>
</evidence>
<gene>
    <name evidence="10 14" type="primary">topA</name>
    <name evidence="14" type="ORF">V3328_18095</name>
</gene>
<dbReference type="InterPro" id="IPR006171">
    <property type="entry name" value="TOPRIM_dom"/>
</dbReference>
<dbReference type="GO" id="GO:0006265">
    <property type="term" value="P:DNA topological change"/>
    <property type="evidence" value="ECO:0007669"/>
    <property type="project" value="UniProtKB-UniRule"/>
</dbReference>
<dbReference type="InterPro" id="IPR013826">
    <property type="entry name" value="Topo_IA_cen_sub3"/>
</dbReference>
<dbReference type="InterPro" id="IPR023406">
    <property type="entry name" value="Topo_IA_AS"/>
</dbReference>
<dbReference type="GO" id="GO:0003917">
    <property type="term" value="F:DNA topoisomerase type I (single strand cut, ATP-independent) activity"/>
    <property type="evidence" value="ECO:0007669"/>
    <property type="project" value="UniProtKB-UniRule"/>
</dbReference>
<dbReference type="InterPro" id="IPR028612">
    <property type="entry name" value="Topoisom_1_IA"/>
</dbReference>
<evidence type="ECO:0000313" key="15">
    <source>
        <dbReference type="Proteomes" id="UP001378188"/>
    </source>
</evidence>
<dbReference type="SMART" id="SM00493">
    <property type="entry name" value="TOPRIM"/>
    <property type="match status" value="1"/>
</dbReference>
<feature type="site" description="Interaction with DNA" evidence="10">
    <location>
        <position position="501"/>
    </location>
</feature>
<keyword evidence="15" id="KW-1185">Reference proteome</keyword>
<dbReference type="InterPro" id="IPR013824">
    <property type="entry name" value="Topo_IA_cen_sub1"/>
</dbReference>
<feature type="site" description="Interaction with DNA" evidence="10">
    <location>
        <position position="141"/>
    </location>
</feature>
<dbReference type="InterPro" id="IPR003601">
    <property type="entry name" value="Topo_IA_2"/>
</dbReference>
<dbReference type="InterPro" id="IPR025589">
    <property type="entry name" value="Toprim_C_rpt"/>
</dbReference>
<dbReference type="SMART" id="SM00436">
    <property type="entry name" value="TOP1Bc"/>
    <property type="match status" value="1"/>
</dbReference>
<dbReference type="Gene3D" id="3.40.50.140">
    <property type="match status" value="1"/>
</dbReference>
<accession>A0AAW9RUJ1</accession>
<keyword evidence="6" id="KW-0460">Magnesium</keyword>
<dbReference type="SUPFAM" id="SSF57783">
    <property type="entry name" value="Zinc beta-ribbon"/>
    <property type="match status" value="1"/>
</dbReference>
<dbReference type="PROSITE" id="PS52039">
    <property type="entry name" value="TOPO_IA_2"/>
    <property type="match status" value="1"/>
</dbReference>
<feature type="active site" description="O-(5'-phospho-DNA)-tyrosine intermediate" evidence="10">
    <location>
        <position position="302"/>
    </location>
</feature>
<feature type="compositionally biased region" description="Basic and acidic residues" evidence="11">
    <location>
        <begin position="344"/>
        <end position="362"/>
    </location>
</feature>
<name>A0AAW9RUJ1_9HYPH</name>
<evidence type="ECO:0000256" key="8">
    <source>
        <dbReference type="ARBA" id="ARBA00023125"/>
    </source>
</evidence>
<feature type="compositionally biased region" description="Basic residues" evidence="11">
    <location>
        <begin position="841"/>
        <end position="850"/>
    </location>
</feature>
<feature type="region of interest" description="Disordered" evidence="11">
    <location>
        <begin position="836"/>
        <end position="856"/>
    </location>
</feature>
<feature type="site" description="Interaction with DNA" evidence="10">
    <location>
        <position position="145"/>
    </location>
</feature>
<feature type="domain" description="Toprim" evidence="12">
    <location>
        <begin position="1"/>
        <end position="117"/>
    </location>
</feature>
<dbReference type="PANTHER" id="PTHR42785">
    <property type="entry name" value="DNA TOPOISOMERASE, TYPE IA, CORE"/>
    <property type="match status" value="1"/>
</dbReference>
<comment type="similarity">
    <text evidence="2 10">Belongs to the type IA topoisomerase family.</text>
</comment>
<reference evidence="14 15" key="1">
    <citation type="submission" date="2024-02" db="EMBL/GenBank/DDBJ databases">
        <title>Genome analysis and characterization of Microbaculum marinisediminis sp. nov., isolated from marine sediment.</title>
        <authorList>
            <person name="Du Z.-J."/>
            <person name="Ye Y.-Q."/>
            <person name="Zhang Z.-R."/>
            <person name="Yuan S.-M."/>
            <person name="Zhang X.-Y."/>
        </authorList>
    </citation>
    <scope>NUCLEOTIDE SEQUENCE [LARGE SCALE GENOMIC DNA]</scope>
    <source>
        <strain evidence="14 15">SDUM1044001</strain>
    </source>
</reference>
<evidence type="ECO:0000256" key="1">
    <source>
        <dbReference type="ARBA" id="ARBA00000213"/>
    </source>
</evidence>
<organism evidence="14 15">
    <name type="scientific">Microbaculum marinum</name>
    <dbReference type="NCBI Taxonomy" id="1764581"/>
    <lineage>
        <taxon>Bacteria</taxon>
        <taxon>Pseudomonadati</taxon>
        <taxon>Pseudomonadota</taxon>
        <taxon>Alphaproteobacteria</taxon>
        <taxon>Hyphomicrobiales</taxon>
        <taxon>Tepidamorphaceae</taxon>
        <taxon>Microbaculum</taxon>
    </lineage>
</organism>
<dbReference type="PROSITE" id="PS00396">
    <property type="entry name" value="TOPO_IA_1"/>
    <property type="match status" value="1"/>
</dbReference>
<evidence type="ECO:0000256" key="3">
    <source>
        <dbReference type="ARBA" id="ARBA00022723"/>
    </source>
</evidence>
<dbReference type="GO" id="GO:0003677">
    <property type="term" value="F:DNA binding"/>
    <property type="evidence" value="ECO:0007669"/>
    <property type="project" value="UniProtKB-KW"/>
</dbReference>
<evidence type="ECO:0000256" key="2">
    <source>
        <dbReference type="ARBA" id="ARBA00009446"/>
    </source>
</evidence>
<dbReference type="Gene3D" id="3.30.65.10">
    <property type="entry name" value="Bacterial Topoisomerase I, domain 1"/>
    <property type="match status" value="1"/>
</dbReference>
<keyword evidence="9 10" id="KW-0413">Isomerase</keyword>
<proteinExistence type="inferred from homology"/>
<dbReference type="Pfam" id="PF01131">
    <property type="entry name" value="Topoisom_bac"/>
    <property type="match status" value="1"/>
</dbReference>
<dbReference type="InterPro" id="IPR013498">
    <property type="entry name" value="Topo_IA_Znf"/>
</dbReference>
<dbReference type="EMBL" id="JAZHOF010000007">
    <property type="protein sequence ID" value="MEJ8573406.1"/>
    <property type="molecule type" value="Genomic_DNA"/>
</dbReference>
<protein>
    <recommendedName>
        <fullName evidence="10">DNA topoisomerase 1</fullName>
        <ecNumber evidence="10">5.6.2.1</ecNumber>
    </recommendedName>
    <alternativeName>
        <fullName evidence="10">DNA topoisomerase I</fullName>
    </alternativeName>
</protein>
<comment type="function">
    <text evidence="10">Releases the supercoiling and torsional tension of DNA, which is introduced during the DNA replication and transcription, by transiently cleaving and rejoining one strand of the DNA duplex. Introduces a single-strand break via transesterification at a target site in duplex DNA. The scissile phosphodiester is attacked by the catalytic tyrosine of the enzyme, resulting in the formation of a DNA-(5'-phosphotyrosyl)-enzyme intermediate and the expulsion of a 3'-OH DNA strand. The free DNA strand then undergoes passage around the unbroken strand, thus removing DNA supercoils. Finally, in the religation step, the DNA 3'-OH attacks the covalent intermediate to expel the active-site tyrosine and restore the DNA phosphodiester backbone.</text>
</comment>
<dbReference type="PANTHER" id="PTHR42785:SF1">
    <property type="entry name" value="DNA TOPOISOMERASE"/>
    <property type="match status" value="1"/>
</dbReference>
<dbReference type="InterPro" id="IPR000380">
    <property type="entry name" value="Topo_IA"/>
</dbReference>
<dbReference type="CDD" id="cd00186">
    <property type="entry name" value="TOP1Ac"/>
    <property type="match status" value="1"/>
</dbReference>
<dbReference type="GO" id="GO:0005694">
    <property type="term" value="C:chromosome"/>
    <property type="evidence" value="ECO:0007669"/>
    <property type="project" value="InterPro"/>
</dbReference>
<dbReference type="Pfam" id="PF01751">
    <property type="entry name" value="Toprim"/>
    <property type="match status" value="1"/>
</dbReference>
<comment type="subunit">
    <text evidence="10">Monomer.</text>
</comment>
<evidence type="ECO:0000259" key="12">
    <source>
        <dbReference type="PROSITE" id="PS50880"/>
    </source>
</evidence>
<evidence type="ECO:0000256" key="6">
    <source>
        <dbReference type="ARBA" id="ARBA00022842"/>
    </source>
</evidence>
<evidence type="ECO:0000313" key="14">
    <source>
        <dbReference type="EMBL" id="MEJ8573406.1"/>
    </source>
</evidence>